<name>A0A969W7K4_9GAMM</name>
<organism evidence="2 3">
    <name type="scientific">Solimonas marina</name>
    <dbReference type="NCBI Taxonomy" id="2714601"/>
    <lineage>
        <taxon>Bacteria</taxon>
        <taxon>Pseudomonadati</taxon>
        <taxon>Pseudomonadota</taxon>
        <taxon>Gammaproteobacteria</taxon>
        <taxon>Nevskiales</taxon>
        <taxon>Nevskiaceae</taxon>
        <taxon>Solimonas</taxon>
    </lineage>
</organism>
<dbReference type="Proteomes" id="UP000653472">
    <property type="component" value="Unassembled WGS sequence"/>
</dbReference>
<comment type="caution">
    <text evidence="2">The sequence shown here is derived from an EMBL/GenBank/DDBJ whole genome shotgun (WGS) entry which is preliminary data.</text>
</comment>
<sequence length="378" mass="41411">MQMPQRENGTRERRQRHTINRRAFAVLLALASFSAAAADAPPGAPVDAWGNEKEDAGWTLYIDNDSLTPVQRDEDYTGGVAVTLAGARARDGWITLDGPLGFIDRLFLTQAGDDTFRIHDLQIGALAFTPGTIKDPQIRRGDRPYASLLYLANGRSYIGDGKGPVYHTSFTIGVLGLNAVAEFQDGFHSMIGARTPHGWNHQISDGGEPTFRYTLTRQDRQLAGASVADTHYEVKTAVAGSVGYLTEGTVALSWRWGRISTPWWAGPPDRVEYIAEPAPATGGGQLNGGARELYIWGGIKAHARLYNAFLQGQFRDNDIDYGYHDTRPLIGEAWLGVTAEVGAGYHLSWVMRYQTSELKAEPGDRSMVWGSAVLSRDL</sequence>
<proteinExistence type="predicted"/>
<dbReference type="Gene3D" id="2.40.128.140">
    <property type="entry name" value="Outer membrane protein"/>
    <property type="match status" value="1"/>
</dbReference>
<evidence type="ECO:0000313" key="2">
    <source>
        <dbReference type="EMBL" id="NKF21359.1"/>
    </source>
</evidence>
<reference evidence="2" key="1">
    <citation type="submission" date="2020-03" db="EMBL/GenBank/DDBJ databases">
        <title>Solimonas marina sp. nov., isolated from deep seawater of the Pacific Ocean.</title>
        <authorList>
            <person name="Liu X."/>
            <person name="Lai Q."/>
            <person name="Sun F."/>
            <person name="Gai Y."/>
            <person name="Li G."/>
            <person name="Shao Z."/>
        </authorList>
    </citation>
    <scope>NUCLEOTIDE SEQUENCE</scope>
    <source>
        <strain evidence="2">C16B3</strain>
    </source>
</reference>
<protein>
    <submittedName>
        <fullName evidence="2">Lipid A deacylase LpxR family protein</fullName>
    </submittedName>
</protein>
<dbReference type="EMBL" id="JAAVXB010000002">
    <property type="protein sequence ID" value="NKF21359.1"/>
    <property type="molecule type" value="Genomic_DNA"/>
</dbReference>
<dbReference type="InterPro" id="IPR037107">
    <property type="entry name" value="Put_OMP_sf"/>
</dbReference>
<evidence type="ECO:0000313" key="3">
    <source>
        <dbReference type="Proteomes" id="UP000653472"/>
    </source>
</evidence>
<dbReference type="AlphaFoldDB" id="A0A969W7K4"/>
<dbReference type="InterPro" id="IPR018707">
    <property type="entry name" value="LpxR"/>
</dbReference>
<keyword evidence="1" id="KW-0732">Signal</keyword>
<accession>A0A969W7K4</accession>
<dbReference type="Pfam" id="PF09982">
    <property type="entry name" value="LpxR"/>
    <property type="match status" value="1"/>
</dbReference>
<evidence type="ECO:0000256" key="1">
    <source>
        <dbReference type="SAM" id="SignalP"/>
    </source>
</evidence>
<feature type="signal peptide" evidence="1">
    <location>
        <begin position="1"/>
        <end position="37"/>
    </location>
</feature>
<keyword evidence="3" id="KW-1185">Reference proteome</keyword>
<gene>
    <name evidence="2" type="ORF">G7Y82_03445</name>
</gene>
<feature type="chain" id="PRO_5037861251" evidence="1">
    <location>
        <begin position="38"/>
        <end position="378"/>
    </location>
</feature>
<dbReference type="RefSeq" id="WP_168146632.1">
    <property type="nucleotide sequence ID" value="NZ_JAAVXB010000002.1"/>
</dbReference>